<sequence length="101" mass="10517">MSEFLVEARMSSKICSTLFAVTSCQHIPSGVTVVEASAFGGEDCRAIMEGILGACGVGGSGIERDSSWANLLVVLTKFGKVNIGGLTVFRFGGSFNVHGNK</sequence>
<dbReference type="AlphaFoldDB" id="A0AAV4T9P0"/>
<proteinExistence type="predicted"/>
<dbReference type="EMBL" id="BPLQ01009162">
    <property type="protein sequence ID" value="GIY42201.1"/>
    <property type="molecule type" value="Genomic_DNA"/>
</dbReference>
<gene>
    <name evidence="1" type="ORF">CDAR_420131</name>
</gene>
<accession>A0AAV4T9P0</accession>
<comment type="caution">
    <text evidence="1">The sequence shown here is derived from an EMBL/GenBank/DDBJ whole genome shotgun (WGS) entry which is preliminary data.</text>
</comment>
<reference evidence="1 2" key="1">
    <citation type="submission" date="2021-06" db="EMBL/GenBank/DDBJ databases">
        <title>Caerostris darwini draft genome.</title>
        <authorList>
            <person name="Kono N."/>
            <person name="Arakawa K."/>
        </authorList>
    </citation>
    <scope>NUCLEOTIDE SEQUENCE [LARGE SCALE GENOMIC DNA]</scope>
</reference>
<evidence type="ECO:0000313" key="1">
    <source>
        <dbReference type="EMBL" id="GIY42201.1"/>
    </source>
</evidence>
<name>A0AAV4T9P0_9ARAC</name>
<keyword evidence="2" id="KW-1185">Reference proteome</keyword>
<dbReference type="Proteomes" id="UP001054837">
    <property type="component" value="Unassembled WGS sequence"/>
</dbReference>
<protein>
    <submittedName>
        <fullName evidence="1">Uncharacterized protein</fullName>
    </submittedName>
</protein>
<organism evidence="1 2">
    <name type="scientific">Caerostris darwini</name>
    <dbReference type="NCBI Taxonomy" id="1538125"/>
    <lineage>
        <taxon>Eukaryota</taxon>
        <taxon>Metazoa</taxon>
        <taxon>Ecdysozoa</taxon>
        <taxon>Arthropoda</taxon>
        <taxon>Chelicerata</taxon>
        <taxon>Arachnida</taxon>
        <taxon>Araneae</taxon>
        <taxon>Araneomorphae</taxon>
        <taxon>Entelegynae</taxon>
        <taxon>Araneoidea</taxon>
        <taxon>Araneidae</taxon>
        <taxon>Caerostris</taxon>
    </lineage>
</organism>
<evidence type="ECO:0000313" key="2">
    <source>
        <dbReference type="Proteomes" id="UP001054837"/>
    </source>
</evidence>